<accession>A0A316V0N2</accession>
<dbReference type="GeneID" id="37029862"/>
<evidence type="ECO:0000256" key="2">
    <source>
        <dbReference type="ARBA" id="ARBA00022448"/>
    </source>
</evidence>
<dbReference type="GO" id="GO:0000139">
    <property type="term" value="C:Golgi membrane"/>
    <property type="evidence" value="ECO:0007669"/>
    <property type="project" value="TreeGrafter"/>
</dbReference>
<feature type="transmembrane region" description="Helical" evidence="8">
    <location>
        <begin position="140"/>
        <end position="159"/>
    </location>
</feature>
<keyword evidence="2" id="KW-0813">Transport</keyword>
<dbReference type="PANTHER" id="PTHR10778:SF4">
    <property type="entry name" value="NUCLEOTIDE SUGAR TRANSPORTER SLC35B4"/>
    <property type="match status" value="1"/>
</dbReference>
<dbReference type="PANTHER" id="PTHR10778">
    <property type="entry name" value="SOLUTE CARRIER FAMILY 35 MEMBER B"/>
    <property type="match status" value="1"/>
</dbReference>
<dbReference type="GO" id="GO:0005462">
    <property type="term" value="F:UDP-N-acetylglucosamine transmembrane transporter activity"/>
    <property type="evidence" value="ECO:0007669"/>
    <property type="project" value="TreeGrafter"/>
</dbReference>
<feature type="transmembrane region" description="Helical" evidence="8">
    <location>
        <begin position="166"/>
        <end position="185"/>
    </location>
</feature>
<evidence type="ECO:0000256" key="8">
    <source>
        <dbReference type="SAM" id="Phobius"/>
    </source>
</evidence>
<dbReference type="Pfam" id="PF08449">
    <property type="entry name" value="UAA"/>
    <property type="match status" value="1"/>
</dbReference>
<dbReference type="AlphaFoldDB" id="A0A316V0N2"/>
<feature type="transmembrane region" description="Helical" evidence="8">
    <location>
        <begin position="21"/>
        <end position="40"/>
    </location>
</feature>
<keyword evidence="10" id="KW-1185">Reference proteome</keyword>
<dbReference type="RefSeq" id="XP_025365722.1">
    <property type="nucleotide sequence ID" value="XM_025508039.1"/>
</dbReference>
<dbReference type="Proteomes" id="UP000245884">
    <property type="component" value="Unassembled WGS sequence"/>
</dbReference>
<keyword evidence="3" id="KW-0762">Sugar transport</keyword>
<evidence type="ECO:0000256" key="6">
    <source>
        <dbReference type="ARBA" id="ARBA00023136"/>
    </source>
</evidence>
<comment type="subcellular location">
    <subcellularLocation>
        <location evidence="1">Endomembrane system</location>
        <topology evidence="1">Multi-pass membrane protein</topology>
    </subcellularLocation>
</comment>
<evidence type="ECO:0000313" key="9">
    <source>
        <dbReference type="EMBL" id="PWN31110.1"/>
    </source>
</evidence>
<dbReference type="GO" id="GO:0005464">
    <property type="term" value="F:UDP-xylose transmembrane transporter activity"/>
    <property type="evidence" value="ECO:0007669"/>
    <property type="project" value="TreeGrafter"/>
</dbReference>
<dbReference type="SUPFAM" id="SSF103481">
    <property type="entry name" value="Multidrug resistance efflux transporter EmrE"/>
    <property type="match status" value="1"/>
</dbReference>
<feature type="compositionally biased region" description="Low complexity" evidence="7">
    <location>
        <begin position="392"/>
        <end position="407"/>
    </location>
</feature>
<gene>
    <name evidence="9" type="ORF">BDZ90DRAFT_258146</name>
</gene>
<keyword evidence="4 8" id="KW-0812">Transmembrane</keyword>
<feature type="transmembrane region" description="Helical" evidence="8">
    <location>
        <begin position="349"/>
        <end position="366"/>
    </location>
</feature>
<reference evidence="9 10" key="1">
    <citation type="journal article" date="2018" name="Mol. Biol. Evol.">
        <title>Broad Genomic Sampling Reveals a Smut Pathogenic Ancestry of the Fungal Clade Ustilaginomycotina.</title>
        <authorList>
            <person name="Kijpornyongpan T."/>
            <person name="Mondo S.J."/>
            <person name="Barry K."/>
            <person name="Sandor L."/>
            <person name="Lee J."/>
            <person name="Lipzen A."/>
            <person name="Pangilinan J."/>
            <person name="LaButti K."/>
            <person name="Hainaut M."/>
            <person name="Henrissat B."/>
            <person name="Grigoriev I.V."/>
            <person name="Spatafora J.W."/>
            <person name="Aime M.C."/>
        </authorList>
    </citation>
    <scope>NUCLEOTIDE SEQUENCE [LARGE SCALE GENOMIC DNA]</scope>
    <source>
        <strain evidence="9 10">MCA 5214</strain>
    </source>
</reference>
<keyword evidence="5 8" id="KW-1133">Transmembrane helix</keyword>
<evidence type="ECO:0000256" key="5">
    <source>
        <dbReference type="ARBA" id="ARBA00022989"/>
    </source>
</evidence>
<dbReference type="GO" id="GO:0005789">
    <property type="term" value="C:endoplasmic reticulum membrane"/>
    <property type="evidence" value="ECO:0007669"/>
    <property type="project" value="TreeGrafter"/>
</dbReference>
<feature type="transmembrane region" description="Helical" evidence="8">
    <location>
        <begin position="60"/>
        <end position="81"/>
    </location>
</feature>
<feature type="transmembrane region" description="Helical" evidence="8">
    <location>
        <begin position="205"/>
        <end position="225"/>
    </location>
</feature>
<evidence type="ECO:0000256" key="4">
    <source>
        <dbReference type="ARBA" id="ARBA00022692"/>
    </source>
</evidence>
<sequence>MVTMQANGRPAVAGQDRRPSLATLAATLAPAWLPLLTLIFGGCCSNAVFLELSTRQAPQLGTLITLLQFFFTMLLALPAQLERAPSSSPKTSSTGGIPFVGWRLKSRAVPMSRWAVQVVLYATTSLLNNVAFAYEVPMPVHIIFRSGGLVVNMLMGWVVRGRRYSPLQVLSVILVTGGVVLSTLSTQPSTPSTSSAGSAPPVSNYLTGISLLTLALFLSSLMGLWQEATFAVYGRDTWREALFYSHALSLPLVLGTRYSDVRGEVQAVLKSPQVVLPSQLGGAKMPSLIPLLTLNVLTQLACINGVNRLTARVSSVAVTLVLVVRKAASLAISVLVLNRGKDQGDTSGLVTGAIAVGAGTVMYAWAASRSTVGVKEETGGAGQEEKQKSADAAVTSARETRSTTAATKRARPVL</sequence>
<evidence type="ECO:0000256" key="1">
    <source>
        <dbReference type="ARBA" id="ARBA00004127"/>
    </source>
</evidence>
<proteinExistence type="predicted"/>
<feature type="transmembrane region" description="Helical" evidence="8">
    <location>
        <begin position="313"/>
        <end position="337"/>
    </location>
</feature>
<evidence type="ECO:0000313" key="10">
    <source>
        <dbReference type="Proteomes" id="UP000245884"/>
    </source>
</evidence>
<dbReference type="OrthoDB" id="999962at2759"/>
<name>A0A316V0N2_9BASI</name>
<feature type="region of interest" description="Disordered" evidence="7">
    <location>
        <begin position="376"/>
        <end position="414"/>
    </location>
</feature>
<dbReference type="EMBL" id="KZ819662">
    <property type="protein sequence ID" value="PWN31110.1"/>
    <property type="molecule type" value="Genomic_DNA"/>
</dbReference>
<organism evidence="9 10">
    <name type="scientific">Jaminaea rosea</name>
    <dbReference type="NCBI Taxonomy" id="1569628"/>
    <lineage>
        <taxon>Eukaryota</taxon>
        <taxon>Fungi</taxon>
        <taxon>Dikarya</taxon>
        <taxon>Basidiomycota</taxon>
        <taxon>Ustilaginomycotina</taxon>
        <taxon>Exobasidiomycetes</taxon>
        <taxon>Microstromatales</taxon>
        <taxon>Microstromatales incertae sedis</taxon>
        <taxon>Jaminaea</taxon>
    </lineage>
</organism>
<evidence type="ECO:0000256" key="3">
    <source>
        <dbReference type="ARBA" id="ARBA00022597"/>
    </source>
</evidence>
<dbReference type="InterPro" id="IPR037185">
    <property type="entry name" value="EmrE-like"/>
</dbReference>
<keyword evidence="6 8" id="KW-0472">Membrane</keyword>
<feature type="transmembrane region" description="Helical" evidence="8">
    <location>
        <begin position="114"/>
        <end position="134"/>
    </location>
</feature>
<feature type="compositionally biased region" description="Basic and acidic residues" evidence="7">
    <location>
        <begin position="376"/>
        <end position="389"/>
    </location>
</feature>
<dbReference type="InterPro" id="IPR013657">
    <property type="entry name" value="SCL35B1-4/HUT1"/>
</dbReference>
<evidence type="ECO:0000256" key="7">
    <source>
        <dbReference type="SAM" id="MobiDB-lite"/>
    </source>
</evidence>
<dbReference type="STRING" id="1569628.A0A316V0N2"/>
<protein>
    <submittedName>
        <fullName evidence="9">UAA transporter</fullName>
    </submittedName>
</protein>